<gene>
    <name evidence="3" type="ORF">Q664_43600</name>
</gene>
<evidence type="ECO:0000256" key="1">
    <source>
        <dbReference type="SAM" id="MobiDB-lite"/>
    </source>
</evidence>
<accession>A0A084SHU5</accession>
<dbReference type="Proteomes" id="UP000028547">
    <property type="component" value="Unassembled WGS sequence"/>
</dbReference>
<feature type="transmembrane region" description="Helical" evidence="2">
    <location>
        <begin position="37"/>
        <end position="53"/>
    </location>
</feature>
<feature type="transmembrane region" description="Helical" evidence="2">
    <location>
        <begin position="110"/>
        <end position="132"/>
    </location>
</feature>
<organism evidence="3 4">
    <name type="scientific">Archangium violaceum Cb vi76</name>
    <dbReference type="NCBI Taxonomy" id="1406225"/>
    <lineage>
        <taxon>Bacteria</taxon>
        <taxon>Pseudomonadati</taxon>
        <taxon>Myxococcota</taxon>
        <taxon>Myxococcia</taxon>
        <taxon>Myxococcales</taxon>
        <taxon>Cystobacterineae</taxon>
        <taxon>Archangiaceae</taxon>
        <taxon>Archangium</taxon>
    </lineage>
</organism>
<evidence type="ECO:0000256" key="2">
    <source>
        <dbReference type="SAM" id="Phobius"/>
    </source>
</evidence>
<feature type="compositionally biased region" description="Basic and acidic residues" evidence="1">
    <location>
        <begin position="178"/>
        <end position="189"/>
    </location>
</feature>
<name>A0A084SHU5_9BACT</name>
<sequence length="220" mass="23918">MLASPPPRFRLLFPALVCALVIHGAYGASRMGPPAFAAFVLLVLAIAAMRWRHGAPLAFPARGARGSGALPEHALARLAHEEPSRQYPAQRGATSTSFPPRRTFWSRVKIWFSSAGLLVCGLWWMLLGAMLFTPDPSPALDGLFTNSSLTLITVSLLLTVLFGVILRSGLRGPSDPLAPKDWRHKDGLRDQPYVPHSPGAYPSAPRHGKRHLRLVRGNAP</sequence>
<keyword evidence="2" id="KW-1133">Transmembrane helix</keyword>
<dbReference type="RefSeq" id="WP_043410008.1">
    <property type="nucleotide sequence ID" value="NZ_JPMI01000305.1"/>
</dbReference>
<comment type="caution">
    <text evidence="3">The sequence shown here is derived from an EMBL/GenBank/DDBJ whole genome shotgun (WGS) entry which is preliminary data.</text>
</comment>
<reference evidence="3 4" key="1">
    <citation type="submission" date="2014-07" db="EMBL/GenBank/DDBJ databases">
        <title>Draft Genome Sequence of Gephyronic Acid Producer, Cystobacter violaceus Strain Cb vi76.</title>
        <authorList>
            <person name="Stevens D.C."/>
            <person name="Young J."/>
            <person name="Carmichael R."/>
            <person name="Tan J."/>
            <person name="Taylor R.E."/>
        </authorList>
    </citation>
    <scope>NUCLEOTIDE SEQUENCE [LARGE SCALE GENOMIC DNA]</scope>
    <source>
        <strain evidence="3 4">Cb vi76</strain>
    </source>
</reference>
<evidence type="ECO:0000313" key="3">
    <source>
        <dbReference type="EMBL" id="KFA88030.1"/>
    </source>
</evidence>
<feature type="transmembrane region" description="Helical" evidence="2">
    <location>
        <begin position="144"/>
        <end position="166"/>
    </location>
</feature>
<proteinExistence type="predicted"/>
<dbReference type="EMBL" id="JPMI01000305">
    <property type="protein sequence ID" value="KFA88030.1"/>
    <property type="molecule type" value="Genomic_DNA"/>
</dbReference>
<keyword evidence="2" id="KW-0812">Transmembrane</keyword>
<protein>
    <submittedName>
        <fullName evidence="3">Uncharacterized protein</fullName>
    </submittedName>
</protein>
<dbReference type="AlphaFoldDB" id="A0A084SHU5"/>
<feature type="region of interest" description="Disordered" evidence="1">
    <location>
        <begin position="176"/>
        <end position="209"/>
    </location>
</feature>
<evidence type="ECO:0000313" key="4">
    <source>
        <dbReference type="Proteomes" id="UP000028547"/>
    </source>
</evidence>
<keyword evidence="2" id="KW-0472">Membrane</keyword>